<dbReference type="AlphaFoldDB" id="A0A7D9K429"/>
<feature type="non-terminal residue" evidence="1">
    <location>
        <position position="1"/>
    </location>
</feature>
<reference evidence="1" key="1">
    <citation type="submission" date="2020-04" db="EMBL/GenBank/DDBJ databases">
        <authorList>
            <person name="Alioto T."/>
            <person name="Alioto T."/>
            <person name="Gomez Garrido J."/>
        </authorList>
    </citation>
    <scope>NUCLEOTIDE SEQUENCE</scope>
    <source>
        <strain evidence="1">A484AB</strain>
    </source>
</reference>
<dbReference type="Proteomes" id="UP001152795">
    <property type="component" value="Unassembled WGS sequence"/>
</dbReference>
<dbReference type="InterPro" id="IPR036116">
    <property type="entry name" value="FN3_sf"/>
</dbReference>
<dbReference type="InterPro" id="IPR003961">
    <property type="entry name" value="FN3_dom"/>
</dbReference>
<comment type="caution">
    <text evidence="1">The sequence shown here is derived from an EMBL/GenBank/DDBJ whole genome shotgun (WGS) entry which is preliminary data.</text>
</comment>
<feature type="non-terminal residue" evidence="1">
    <location>
        <position position="119"/>
    </location>
</feature>
<sequence length="119" mass="13248">QTPAPVKNINVSPSDYSARVTWDIPTAPEDSSYITHVRLFLNGRYRKYISRAMYGTAFNVLPLKPNTEYTVKMDTEDGSLQRGTPVTTSFTTKQAEPVNLVAISYSSLDVTIAKPPTYI</sequence>
<dbReference type="InterPro" id="IPR013783">
    <property type="entry name" value="Ig-like_fold"/>
</dbReference>
<dbReference type="SUPFAM" id="SSF49265">
    <property type="entry name" value="Fibronectin type III"/>
    <property type="match status" value="1"/>
</dbReference>
<name>A0A7D9K429_PARCT</name>
<gene>
    <name evidence="1" type="ORF">PACLA_8A064087</name>
</gene>
<dbReference type="CDD" id="cd00063">
    <property type="entry name" value="FN3"/>
    <property type="match status" value="1"/>
</dbReference>
<dbReference type="Gene3D" id="2.60.40.10">
    <property type="entry name" value="Immunoglobulins"/>
    <property type="match status" value="1"/>
</dbReference>
<accession>A0A7D9K429</accession>
<dbReference type="SMART" id="SM00060">
    <property type="entry name" value="FN3"/>
    <property type="match status" value="1"/>
</dbReference>
<proteinExistence type="predicted"/>
<evidence type="ECO:0000313" key="1">
    <source>
        <dbReference type="EMBL" id="CAB4039984.1"/>
    </source>
</evidence>
<dbReference type="PROSITE" id="PS50853">
    <property type="entry name" value="FN3"/>
    <property type="match status" value="1"/>
</dbReference>
<dbReference type="EMBL" id="CACRXK020026136">
    <property type="protein sequence ID" value="CAB4039984.1"/>
    <property type="molecule type" value="Genomic_DNA"/>
</dbReference>
<evidence type="ECO:0000313" key="2">
    <source>
        <dbReference type="Proteomes" id="UP001152795"/>
    </source>
</evidence>
<protein>
    <submittedName>
        <fullName evidence="1">Interferon-induced very large GTPase 1-like isoform X2</fullName>
    </submittedName>
</protein>
<organism evidence="1 2">
    <name type="scientific">Paramuricea clavata</name>
    <name type="common">Red gorgonian</name>
    <name type="synonym">Violescent sea-whip</name>
    <dbReference type="NCBI Taxonomy" id="317549"/>
    <lineage>
        <taxon>Eukaryota</taxon>
        <taxon>Metazoa</taxon>
        <taxon>Cnidaria</taxon>
        <taxon>Anthozoa</taxon>
        <taxon>Octocorallia</taxon>
        <taxon>Malacalcyonacea</taxon>
        <taxon>Plexauridae</taxon>
        <taxon>Paramuricea</taxon>
    </lineage>
</organism>
<keyword evidence="2" id="KW-1185">Reference proteome</keyword>